<accession>A0ABD1IDR2</accession>
<comment type="caution">
    <text evidence="1">The sequence shown here is derived from an EMBL/GenBank/DDBJ whole genome shotgun (WGS) entry which is preliminary data.</text>
</comment>
<proteinExistence type="predicted"/>
<name>A0ABD1IDR2_SALDI</name>
<evidence type="ECO:0000313" key="2">
    <source>
        <dbReference type="Proteomes" id="UP001567538"/>
    </source>
</evidence>
<gene>
    <name evidence="1" type="ORF">AAHA92_07668</name>
</gene>
<sequence length="94" mass="10906">MDGGRNCNGSAVKEAENQKPTVCRRCKELYTAASNSPNSCRFHPSFFVCRRHDDQKRYICIDIVYRYDAFDLYLFSVCASIVRILILIEEMEVD</sequence>
<dbReference type="Proteomes" id="UP001567538">
    <property type="component" value="Unassembled WGS sequence"/>
</dbReference>
<protein>
    <submittedName>
        <fullName evidence="1">Uncharacterized protein</fullName>
    </submittedName>
</protein>
<organism evidence="1 2">
    <name type="scientific">Salvia divinorum</name>
    <name type="common">Maria pastora</name>
    <name type="synonym">Diviner's sage</name>
    <dbReference type="NCBI Taxonomy" id="28513"/>
    <lineage>
        <taxon>Eukaryota</taxon>
        <taxon>Viridiplantae</taxon>
        <taxon>Streptophyta</taxon>
        <taxon>Embryophyta</taxon>
        <taxon>Tracheophyta</taxon>
        <taxon>Spermatophyta</taxon>
        <taxon>Magnoliopsida</taxon>
        <taxon>eudicotyledons</taxon>
        <taxon>Gunneridae</taxon>
        <taxon>Pentapetalae</taxon>
        <taxon>asterids</taxon>
        <taxon>lamiids</taxon>
        <taxon>Lamiales</taxon>
        <taxon>Lamiaceae</taxon>
        <taxon>Nepetoideae</taxon>
        <taxon>Mentheae</taxon>
        <taxon>Salviinae</taxon>
        <taxon>Salvia</taxon>
        <taxon>Salvia subgen. Calosphace</taxon>
    </lineage>
</organism>
<dbReference type="PANTHER" id="PTHR35106">
    <property type="entry name" value="BNAA07G25190D PROTEIN"/>
    <property type="match status" value="1"/>
</dbReference>
<evidence type="ECO:0000313" key="1">
    <source>
        <dbReference type="EMBL" id="KAL1565451.1"/>
    </source>
</evidence>
<dbReference type="PANTHER" id="PTHR35106:SF1">
    <property type="entry name" value="CHORD DOMAIN-CONTAINING PROTEIN"/>
    <property type="match status" value="1"/>
</dbReference>
<dbReference type="AlphaFoldDB" id="A0ABD1IDR2"/>
<reference evidence="1 2" key="1">
    <citation type="submission" date="2024-06" db="EMBL/GenBank/DDBJ databases">
        <title>A chromosome level genome sequence of Diviner's sage (Salvia divinorum).</title>
        <authorList>
            <person name="Ford S.A."/>
            <person name="Ro D.-K."/>
            <person name="Ness R.W."/>
            <person name="Phillips M.A."/>
        </authorList>
    </citation>
    <scope>NUCLEOTIDE SEQUENCE [LARGE SCALE GENOMIC DNA]</scope>
    <source>
        <strain evidence="1">SAF-2024a</strain>
        <tissue evidence="1">Leaf</tissue>
    </source>
</reference>
<dbReference type="EMBL" id="JBEAFC010000003">
    <property type="protein sequence ID" value="KAL1565451.1"/>
    <property type="molecule type" value="Genomic_DNA"/>
</dbReference>
<keyword evidence="2" id="KW-1185">Reference proteome</keyword>